<keyword evidence="2 4" id="KW-0238">DNA-binding</keyword>
<evidence type="ECO:0000259" key="5">
    <source>
        <dbReference type="PROSITE" id="PS51898"/>
    </source>
</evidence>
<keyword evidence="8" id="KW-1185">Reference proteome</keyword>
<dbReference type="Pfam" id="PF00589">
    <property type="entry name" value="Phage_integrase"/>
    <property type="match status" value="1"/>
</dbReference>
<keyword evidence="1" id="KW-0229">DNA integration</keyword>
<reference evidence="7 8" key="1">
    <citation type="submission" date="2020-11" db="EMBL/GenBank/DDBJ databases">
        <title>Enhanced detection system for hospital associated transmission using whole genome sequencing surveillance.</title>
        <authorList>
            <person name="Harrison L.H."/>
            <person name="Van Tyne D."/>
            <person name="Marsh J.W."/>
            <person name="Griffith M.P."/>
            <person name="Snyder D.J."/>
            <person name="Cooper V.S."/>
            <person name="Mustapha M."/>
        </authorList>
    </citation>
    <scope>NUCLEOTIDE SEQUENCE [LARGE SCALE GENOMIC DNA]</scope>
    <source>
        <strain evidence="7 8">BC00020</strain>
    </source>
</reference>
<dbReference type="PROSITE" id="PS51900">
    <property type="entry name" value="CB"/>
    <property type="match status" value="1"/>
</dbReference>
<evidence type="ECO:0000256" key="2">
    <source>
        <dbReference type="ARBA" id="ARBA00023125"/>
    </source>
</evidence>
<accession>A0ABS1AQW4</accession>
<dbReference type="InterPro" id="IPR050090">
    <property type="entry name" value="Tyrosine_recombinase_XerCD"/>
</dbReference>
<feature type="domain" description="Tyr recombinase" evidence="5">
    <location>
        <begin position="184"/>
        <end position="353"/>
    </location>
</feature>
<dbReference type="EMBL" id="JADVKH010000008">
    <property type="protein sequence ID" value="MBJ9686525.1"/>
    <property type="molecule type" value="Genomic_DNA"/>
</dbReference>
<evidence type="ECO:0000259" key="6">
    <source>
        <dbReference type="PROSITE" id="PS51900"/>
    </source>
</evidence>
<dbReference type="InterPro" id="IPR011010">
    <property type="entry name" value="DNA_brk_join_enz"/>
</dbReference>
<dbReference type="Gene3D" id="1.10.150.130">
    <property type="match status" value="1"/>
</dbReference>
<name>A0ABS1AQW4_BURVI</name>
<dbReference type="RefSeq" id="WP_059734033.1">
    <property type="nucleotide sequence ID" value="NZ_JADVKH010000008.1"/>
</dbReference>
<comment type="caution">
    <text evidence="7">The sequence shown here is derived from an EMBL/GenBank/DDBJ whole genome shotgun (WGS) entry which is preliminary data.</text>
</comment>
<dbReference type="InterPro" id="IPR044068">
    <property type="entry name" value="CB"/>
</dbReference>
<protein>
    <submittedName>
        <fullName evidence="7">Site-specific integrase</fullName>
    </submittedName>
</protein>
<dbReference type="PANTHER" id="PTHR30349">
    <property type="entry name" value="PHAGE INTEGRASE-RELATED"/>
    <property type="match status" value="1"/>
</dbReference>
<organism evidence="7 8">
    <name type="scientific">Burkholderia vietnamiensis</name>
    <dbReference type="NCBI Taxonomy" id="60552"/>
    <lineage>
        <taxon>Bacteria</taxon>
        <taxon>Pseudomonadati</taxon>
        <taxon>Pseudomonadota</taxon>
        <taxon>Betaproteobacteria</taxon>
        <taxon>Burkholderiales</taxon>
        <taxon>Burkholderiaceae</taxon>
        <taxon>Burkholderia</taxon>
        <taxon>Burkholderia cepacia complex</taxon>
    </lineage>
</organism>
<dbReference type="InterPro" id="IPR010998">
    <property type="entry name" value="Integrase_recombinase_N"/>
</dbReference>
<evidence type="ECO:0000313" key="8">
    <source>
        <dbReference type="Proteomes" id="UP000808215"/>
    </source>
</evidence>
<dbReference type="SUPFAM" id="SSF56349">
    <property type="entry name" value="DNA breaking-rejoining enzymes"/>
    <property type="match status" value="1"/>
</dbReference>
<gene>
    <name evidence="7" type="ORF">I5589_05455</name>
</gene>
<feature type="domain" description="Core-binding (CB)" evidence="6">
    <location>
        <begin position="51"/>
        <end position="161"/>
    </location>
</feature>
<evidence type="ECO:0000256" key="3">
    <source>
        <dbReference type="ARBA" id="ARBA00023172"/>
    </source>
</evidence>
<dbReference type="CDD" id="cd00796">
    <property type="entry name" value="INT_Rci_Hp1_C"/>
    <property type="match status" value="1"/>
</dbReference>
<dbReference type="Proteomes" id="UP000808215">
    <property type="component" value="Unassembled WGS sequence"/>
</dbReference>
<dbReference type="InterPro" id="IPR002104">
    <property type="entry name" value="Integrase_catalytic"/>
</dbReference>
<evidence type="ECO:0000256" key="4">
    <source>
        <dbReference type="PROSITE-ProRule" id="PRU01248"/>
    </source>
</evidence>
<evidence type="ECO:0000313" key="7">
    <source>
        <dbReference type="EMBL" id="MBJ9686525.1"/>
    </source>
</evidence>
<sequence>MRKNTTIERGIYQRGPFSFQVKLMVDGHRIVGTFDSFEEARAFRDAKRAALTLDPDAKRLLETRAKRSDVKAATLATILDRYKKEISSKKKSSESEAHKIARIQRSGLAKKSLYRITPEDVAAFLNGLRREQQGALNGTPLSESTKRKLAALLSHVFTVARKRWRMDVKNPVMEIELPRAGRSRNRRLEDGEEAKLTAELAKARKAAVVLPLVRFAIETAMRQGELLALCWSDVRVMGDHGTAMLRDTKNGEVRIVPLTATACAILGSMPRPLKGGPVFPIKTSELRSAWEKACERAQIEGLRFHDLRHEATSRLFELGLDRIEAASITGHKTLQMLKDYTHLRAEGLARKLNQAKLPSPASGTA</sequence>
<dbReference type="PROSITE" id="PS51898">
    <property type="entry name" value="TYR_RECOMBINASE"/>
    <property type="match status" value="1"/>
</dbReference>
<dbReference type="PANTHER" id="PTHR30349:SF94">
    <property type="entry name" value="INTEGRASE_RECOMBINASE HI_1414-RELATED"/>
    <property type="match status" value="1"/>
</dbReference>
<dbReference type="InterPro" id="IPR013762">
    <property type="entry name" value="Integrase-like_cat_sf"/>
</dbReference>
<keyword evidence="3" id="KW-0233">DNA recombination</keyword>
<dbReference type="Gene3D" id="1.10.443.10">
    <property type="entry name" value="Intergrase catalytic core"/>
    <property type="match status" value="1"/>
</dbReference>
<proteinExistence type="predicted"/>
<evidence type="ECO:0000256" key="1">
    <source>
        <dbReference type="ARBA" id="ARBA00022908"/>
    </source>
</evidence>